<gene>
    <name evidence="1" type="ORF">SAMN05444158_3999</name>
</gene>
<accession>A0A1H1WSV5</accession>
<evidence type="ECO:0000313" key="2">
    <source>
        <dbReference type="Proteomes" id="UP000243904"/>
    </source>
</evidence>
<protein>
    <submittedName>
        <fullName evidence="1">Uncharacterized protein</fullName>
    </submittedName>
</protein>
<sequence>MSSLPESLLADMCDIRLALIAETAGNFKAQLLDLTKLRDQVRKAEQSVLRFEARKSTDWFVLSGSKPTPIKPFIKQDGVIGPQAGVG</sequence>
<reference evidence="2" key="1">
    <citation type="submission" date="2016-10" db="EMBL/GenBank/DDBJ databases">
        <authorList>
            <person name="Varghese N."/>
            <person name="Submissions S."/>
        </authorList>
    </citation>
    <scope>NUCLEOTIDE SEQUENCE [LARGE SCALE GENOMIC DNA]</scope>
    <source>
        <strain evidence="2">GAS369</strain>
    </source>
</reference>
<dbReference type="Proteomes" id="UP000243904">
    <property type="component" value="Chromosome I"/>
</dbReference>
<proteinExistence type="predicted"/>
<organism evidence="1 2">
    <name type="scientific">Bradyrhizobium canariense</name>
    <dbReference type="NCBI Taxonomy" id="255045"/>
    <lineage>
        <taxon>Bacteria</taxon>
        <taxon>Pseudomonadati</taxon>
        <taxon>Pseudomonadota</taxon>
        <taxon>Alphaproteobacteria</taxon>
        <taxon>Hyphomicrobiales</taxon>
        <taxon>Nitrobacteraceae</taxon>
        <taxon>Bradyrhizobium</taxon>
    </lineage>
</organism>
<keyword evidence="2" id="KW-1185">Reference proteome</keyword>
<name>A0A1H1WSV5_9BRAD</name>
<dbReference type="AlphaFoldDB" id="A0A1H1WSV5"/>
<dbReference type="RefSeq" id="WP_146688500.1">
    <property type="nucleotide sequence ID" value="NZ_LT629750.1"/>
</dbReference>
<dbReference type="EMBL" id="LT629750">
    <property type="protein sequence ID" value="SDT00253.1"/>
    <property type="molecule type" value="Genomic_DNA"/>
</dbReference>
<evidence type="ECO:0000313" key="1">
    <source>
        <dbReference type="EMBL" id="SDT00253.1"/>
    </source>
</evidence>